<evidence type="ECO:0000256" key="1">
    <source>
        <dbReference type="SAM" id="Phobius"/>
    </source>
</evidence>
<feature type="transmembrane region" description="Helical" evidence="1">
    <location>
        <begin position="12"/>
        <end position="33"/>
    </location>
</feature>
<organism evidence="2 3">
    <name type="scientific">Haloglomus irregulare</name>
    <dbReference type="NCBI Taxonomy" id="2234134"/>
    <lineage>
        <taxon>Archaea</taxon>
        <taxon>Methanobacteriati</taxon>
        <taxon>Methanobacteriota</taxon>
        <taxon>Stenosarchaea group</taxon>
        <taxon>Halobacteria</taxon>
        <taxon>Halobacteriales</taxon>
        <taxon>Natronomonadaceae</taxon>
        <taxon>Haloglomus</taxon>
    </lineage>
</organism>
<dbReference type="Proteomes" id="UP000319894">
    <property type="component" value="Unassembled WGS sequence"/>
</dbReference>
<dbReference type="AlphaFoldDB" id="A0A554MTS1"/>
<keyword evidence="1" id="KW-0812">Transmembrane</keyword>
<keyword evidence="3" id="KW-1185">Reference proteome</keyword>
<proteinExistence type="predicted"/>
<keyword evidence="1" id="KW-0472">Membrane</keyword>
<name>A0A554MTS1_9EURY</name>
<dbReference type="OrthoDB" id="163843at2157"/>
<gene>
    <name evidence="2" type="ORF">DP107_19545</name>
</gene>
<comment type="caution">
    <text evidence="2">The sequence shown here is derived from an EMBL/GenBank/DDBJ whole genome shotgun (WGS) entry which is preliminary data.</text>
</comment>
<dbReference type="EMBL" id="QMDX01000047">
    <property type="protein sequence ID" value="TSD08524.1"/>
    <property type="molecule type" value="Genomic_DNA"/>
</dbReference>
<protein>
    <submittedName>
        <fullName evidence="2">Uncharacterized protein</fullName>
    </submittedName>
</protein>
<dbReference type="InParanoid" id="A0A554MTS1"/>
<keyword evidence="1" id="KW-1133">Transmembrane helix</keyword>
<accession>A0A554MTS1</accession>
<sequence>MFDNTTCTKMGSIWAIAQGIFAFVAPGTSVSFLKRMLEMNFENANQLEARDSYFRQIRALGVGLAAAGIAGYVIEAVETGGDADEGVEDADDSLVSA</sequence>
<evidence type="ECO:0000313" key="2">
    <source>
        <dbReference type="EMBL" id="TSD08524.1"/>
    </source>
</evidence>
<reference evidence="2 3" key="1">
    <citation type="submission" date="2018-06" db="EMBL/GenBank/DDBJ databases">
        <title>Natronomonas sp. F16-60 a new haloarchaeon isolated from a solar saltern of Isla Cristina, Huelva, Spain.</title>
        <authorList>
            <person name="Duran-Viseras A."/>
            <person name="Sanchez-Porro C."/>
            <person name="Ventosa A."/>
        </authorList>
    </citation>
    <scope>NUCLEOTIDE SEQUENCE [LARGE SCALE GENOMIC DNA]</scope>
    <source>
        <strain evidence="2 3">F16-60</strain>
    </source>
</reference>
<dbReference type="RefSeq" id="WP_144263760.1">
    <property type="nucleotide sequence ID" value="NZ_QMDX01000047.1"/>
</dbReference>
<evidence type="ECO:0000313" key="3">
    <source>
        <dbReference type="Proteomes" id="UP000319894"/>
    </source>
</evidence>